<proteinExistence type="predicted"/>
<dbReference type="EMBL" id="JAWRVG010000006">
    <property type="protein sequence ID" value="KAK4081619.1"/>
    <property type="molecule type" value="Genomic_DNA"/>
</dbReference>
<keyword evidence="2" id="KW-1185">Reference proteome</keyword>
<organism evidence="1 2">
    <name type="scientific">Trichoderma aggressivum f. europaeum</name>
    <dbReference type="NCBI Taxonomy" id="173218"/>
    <lineage>
        <taxon>Eukaryota</taxon>
        <taxon>Fungi</taxon>
        <taxon>Dikarya</taxon>
        <taxon>Ascomycota</taxon>
        <taxon>Pezizomycotina</taxon>
        <taxon>Sordariomycetes</taxon>
        <taxon>Hypocreomycetidae</taxon>
        <taxon>Hypocreales</taxon>
        <taxon>Hypocreaceae</taxon>
        <taxon>Trichoderma</taxon>
    </lineage>
</organism>
<dbReference type="PANTHER" id="PTHR40640">
    <property type="entry name" value="ANCHORED GLYCOPROTEIN, PUTATIVE (AFU_ORTHOLOGUE AFUA_8G04860)-RELATED"/>
    <property type="match status" value="1"/>
</dbReference>
<dbReference type="Proteomes" id="UP001273209">
    <property type="component" value="Unassembled WGS sequence"/>
</dbReference>
<sequence>MHLPVHLVRPSQSLASNGQPARTFDNRHLTFDTAKHDSLHFDARRVAHLSSLTIALAWFGFATTSSTFPSSAVTEPHQSRKRRLDMARFSPRPWSAPLLALLALVAPCVADETAHGEPHRLAATPTVTAAPIYLPYYDERAWSLVRGSIISTDPSASRTTFTIFCPTETPLACDLSLEFPFVIVEGPGTLEFHGTVTSTYIADVECDLKGTTAATCSGYSSYRSGYTNAHHTGPTQVSWTTTFTGSEVRWGTLTMAEPPGATDDDFDPAGTMTTPSAPSGMMYEPSPTSLGSNLRVSGSRSLYGLVTGIMAVYLAL</sequence>
<dbReference type="RefSeq" id="XP_062758572.1">
    <property type="nucleotide sequence ID" value="XM_062896533.1"/>
</dbReference>
<gene>
    <name evidence="1" type="ORF">Triagg1_2360</name>
</gene>
<comment type="caution">
    <text evidence="1">The sequence shown here is derived from an EMBL/GenBank/DDBJ whole genome shotgun (WGS) entry which is preliminary data.</text>
</comment>
<dbReference type="PANTHER" id="PTHR40640:SF1">
    <property type="entry name" value="ANCHORED GLYCOPROTEIN, PUTATIVE (AFU_ORTHOLOGUE AFUA_8G04860)-RELATED"/>
    <property type="match status" value="1"/>
</dbReference>
<accession>A0AAE1IGW3</accession>
<dbReference type="GeneID" id="87916438"/>
<evidence type="ECO:0000313" key="2">
    <source>
        <dbReference type="Proteomes" id="UP001273209"/>
    </source>
</evidence>
<name>A0AAE1IGW3_9HYPO</name>
<protein>
    <submittedName>
        <fullName evidence="1">Uncharacterized protein</fullName>
    </submittedName>
</protein>
<reference evidence="1" key="1">
    <citation type="submission" date="2023-11" db="EMBL/GenBank/DDBJ databases">
        <title>The genome sequences of three competitors of mushroom-forming fungi.</title>
        <authorList>
            <person name="Beijen E."/>
            <person name="Ohm R.A."/>
        </authorList>
    </citation>
    <scope>NUCLEOTIDE SEQUENCE</scope>
    <source>
        <strain evidence="1">CBS 100526</strain>
    </source>
</reference>
<evidence type="ECO:0000313" key="1">
    <source>
        <dbReference type="EMBL" id="KAK4081619.1"/>
    </source>
</evidence>
<dbReference type="AlphaFoldDB" id="A0AAE1IGW3"/>